<evidence type="ECO:0000256" key="1">
    <source>
        <dbReference type="ARBA" id="ARBA00001933"/>
    </source>
</evidence>
<dbReference type="EMBL" id="BJWG01000013">
    <property type="protein sequence ID" value="GEL96048.1"/>
    <property type="molecule type" value="Genomic_DNA"/>
</dbReference>
<organism evidence="10 11">
    <name type="scientific">Cellulomonas composti</name>
    <dbReference type="NCBI Taxonomy" id="266130"/>
    <lineage>
        <taxon>Bacteria</taxon>
        <taxon>Bacillati</taxon>
        <taxon>Actinomycetota</taxon>
        <taxon>Actinomycetes</taxon>
        <taxon>Micrococcales</taxon>
        <taxon>Cellulomonadaceae</taxon>
        <taxon>Cellulomonas</taxon>
    </lineage>
</organism>
<dbReference type="Gene3D" id="3.90.1150.10">
    <property type="entry name" value="Aspartate Aminotransferase, domain 1"/>
    <property type="match status" value="1"/>
</dbReference>
<feature type="compositionally biased region" description="Low complexity" evidence="7">
    <location>
        <begin position="170"/>
        <end position="181"/>
    </location>
</feature>
<evidence type="ECO:0000259" key="9">
    <source>
        <dbReference type="Pfam" id="PF01471"/>
    </source>
</evidence>
<dbReference type="Gene3D" id="3.40.640.10">
    <property type="entry name" value="Type I PLP-dependent aspartate aminotransferase-like (Major domain)"/>
    <property type="match status" value="1"/>
</dbReference>
<dbReference type="GO" id="GO:0030170">
    <property type="term" value="F:pyridoxal phosphate binding"/>
    <property type="evidence" value="ECO:0007669"/>
    <property type="project" value="UniProtKB-UniRule"/>
</dbReference>
<dbReference type="InterPro" id="IPR015422">
    <property type="entry name" value="PyrdxlP-dep_Trfase_small"/>
</dbReference>
<dbReference type="InterPro" id="IPR004839">
    <property type="entry name" value="Aminotransferase_I/II_large"/>
</dbReference>
<keyword evidence="5 6" id="KW-0663">Pyridoxal phosphate</keyword>
<proteinExistence type="inferred from homology"/>
<evidence type="ECO:0000256" key="2">
    <source>
        <dbReference type="ARBA" id="ARBA00011738"/>
    </source>
</evidence>
<dbReference type="NCBIfam" id="NF002878">
    <property type="entry name" value="PRK03321.1"/>
    <property type="match status" value="1"/>
</dbReference>
<feature type="domain" description="Aminotransferase class I/classII large" evidence="8">
    <location>
        <begin position="324"/>
        <end position="642"/>
    </location>
</feature>
<dbReference type="InterPro" id="IPR024892">
    <property type="entry name" value="ArAT"/>
</dbReference>
<comment type="caution">
    <text evidence="10">The sequence shown here is derived from an EMBL/GenBank/DDBJ whole genome shotgun (WGS) entry which is preliminary data.</text>
</comment>
<dbReference type="CDD" id="cd00609">
    <property type="entry name" value="AAT_like"/>
    <property type="match status" value="1"/>
</dbReference>
<keyword evidence="4 6" id="KW-0808">Transferase</keyword>
<dbReference type="SUPFAM" id="SSF53383">
    <property type="entry name" value="PLP-dependent transferases"/>
    <property type="match status" value="1"/>
</dbReference>
<evidence type="ECO:0000256" key="4">
    <source>
        <dbReference type="ARBA" id="ARBA00022679"/>
    </source>
</evidence>
<evidence type="ECO:0000256" key="3">
    <source>
        <dbReference type="ARBA" id="ARBA00022576"/>
    </source>
</evidence>
<name>A0A511JDH1_9CELL</name>
<dbReference type="InterPro" id="IPR015424">
    <property type="entry name" value="PyrdxlP-dep_Trfase"/>
</dbReference>
<dbReference type="NCBIfam" id="TIGR01141">
    <property type="entry name" value="hisC"/>
    <property type="match status" value="1"/>
</dbReference>
<dbReference type="PROSITE" id="PS00599">
    <property type="entry name" value="AA_TRANSFER_CLASS_2"/>
    <property type="match status" value="1"/>
</dbReference>
<dbReference type="InterPro" id="IPR036366">
    <property type="entry name" value="PGBDSf"/>
</dbReference>
<dbReference type="Gene3D" id="1.10.101.10">
    <property type="entry name" value="PGBD-like superfamily/PGBD"/>
    <property type="match status" value="1"/>
</dbReference>
<dbReference type="Pfam" id="PF00155">
    <property type="entry name" value="Aminotran_1_2"/>
    <property type="match status" value="1"/>
</dbReference>
<keyword evidence="3 6" id="KW-0032">Aminotransferase</keyword>
<evidence type="ECO:0000259" key="8">
    <source>
        <dbReference type="Pfam" id="PF00155"/>
    </source>
</evidence>
<dbReference type="GO" id="GO:0004400">
    <property type="term" value="F:histidinol-phosphate transaminase activity"/>
    <property type="evidence" value="ECO:0007669"/>
    <property type="project" value="InterPro"/>
</dbReference>
<dbReference type="HAMAP" id="MF_01023">
    <property type="entry name" value="HisC_aminotrans_2"/>
    <property type="match status" value="1"/>
</dbReference>
<sequence length="649" mass="68022">MTTLVVGLGAYVAGGLVRSPFADAARDAAQSPWTTTAVAERDFVVSTANAKGSLSLGGTLQIPVPVTSEARAVVTARGVEPGASLVPGGMVAAVSGRPLFGLVLEIPMYRDLEPGMTGPDVEAVQRSLADLGLYRGRIDGEYGPGTSVAVAALYARAAQEAPAKVPYVNAEPAPATPQQDAAADETDEQDHRRRRQPVGRGAHPLARRPRPCDRPDRGYHRHPAPGDPGRPYGTRHGDPRRLTGGARACFPTRVRSDLGRDVPAEAGVRRGGAGARDGRLTARRTGPAAVGHPWRVSRPVVRRDLADLPAYVPGARSPVGAAAFKLSSNENPYPPLPAVVAAIMDAAEDVNRYPDMFATELTEAIGASLGVDPAGVVVGTGSVAVLGHVLTAFCEPGDEVVVPWRSFEAYPIAVALAGAVGVRVPVGEDGRLDLVAMAAAVTERTRVVLVCTPNNPTGPAVRADELEEFLVAVPEHVLVVLDEAYVEFVRDADAADGLATFAANPNVVLLRTFSKAYGLAGLRVGYAVARPRLAAGIRLASTPFGVSHLAQHAALASLRARDQLLARVDAIVAERTRMLAGLRGQGWTVPDSEANFVWLALGDHATTFAERCARAGVVVRPFAGDGVRVSVGEPEATDILLEVAADWLR</sequence>
<comment type="subunit">
    <text evidence="2 6">Homodimer.</text>
</comment>
<dbReference type="PANTHER" id="PTHR43643">
    <property type="entry name" value="HISTIDINOL-PHOSPHATE AMINOTRANSFERASE 2"/>
    <property type="match status" value="1"/>
</dbReference>
<keyword evidence="11" id="KW-1185">Reference proteome</keyword>
<evidence type="ECO:0000256" key="7">
    <source>
        <dbReference type="SAM" id="MobiDB-lite"/>
    </source>
</evidence>
<feature type="modified residue" description="N6-(pyridoxal phosphate)lysine" evidence="6">
    <location>
        <position position="515"/>
    </location>
</feature>
<comment type="function">
    <text evidence="6">Aminotransferase that catalyzes the conversion of aromatic amino acids and 2-oxoglutarate into corresponding aromatic oxo acids and L-glutamate.</text>
</comment>
<gene>
    <name evidence="6" type="primary">pat</name>
    <name evidence="10" type="ORF">CCO02nite_27060</name>
</gene>
<dbReference type="GO" id="GO:0008793">
    <property type="term" value="F:aromatic-amino-acid transaminase activity"/>
    <property type="evidence" value="ECO:0007669"/>
    <property type="project" value="UniProtKB-UniRule"/>
</dbReference>
<dbReference type="InterPro" id="IPR015421">
    <property type="entry name" value="PyrdxlP-dep_Trfase_major"/>
</dbReference>
<comment type="cofactor">
    <cofactor evidence="1 6">
        <name>pyridoxal 5'-phosphate</name>
        <dbReference type="ChEBI" id="CHEBI:597326"/>
    </cofactor>
</comment>
<evidence type="ECO:0000256" key="5">
    <source>
        <dbReference type="ARBA" id="ARBA00022898"/>
    </source>
</evidence>
<comment type="catalytic activity">
    <reaction evidence="6">
        <text>an aromatic L-alpha-amino acid + 2-oxoglutarate = an aromatic oxo-acid + L-glutamate</text>
        <dbReference type="Rhea" id="RHEA:17533"/>
        <dbReference type="ChEBI" id="CHEBI:16810"/>
        <dbReference type="ChEBI" id="CHEBI:29985"/>
        <dbReference type="ChEBI" id="CHEBI:73309"/>
        <dbReference type="ChEBI" id="CHEBI:84824"/>
        <dbReference type="EC" id="2.6.1.57"/>
    </reaction>
</comment>
<dbReference type="Pfam" id="PF01471">
    <property type="entry name" value="PG_binding_1"/>
    <property type="match status" value="1"/>
</dbReference>
<dbReference type="InterPro" id="IPR050106">
    <property type="entry name" value="HistidinolP_aminotransfase"/>
</dbReference>
<dbReference type="AlphaFoldDB" id="A0A511JDH1"/>
<reference evidence="10 11" key="1">
    <citation type="submission" date="2019-07" db="EMBL/GenBank/DDBJ databases">
        <title>Whole genome shotgun sequence of Cellulomonas composti NBRC 100758.</title>
        <authorList>
            <person name="Hosoyama A."/>
            <person name="Uohara A."/>
            <person name="Ohji S."/>
            <person name="Ichikawa N."/>
        </authorList>
    </citation>
    <scope>NUCLEOTIDE SEQUENCE [LARGE SCALE GENOMIC DNA]</scope>
    <source>
        <strain evidence="10 11">NBRC 100758</strain>
    </source>
</reference>
<protein>
    <recommendedName>
        <fullName evidence="6">Aromatic amino acid aminotransferase</fullName>
        <shortName evidence="6">ArAT</shortName>
        <ecNumber evidence="6">2.6.1.57</ecNumber>
    </recommendedName>
</protein>
<dbReference type="OrthoDB" id="9809616at2"/>
<evidence type="ECO:0000313" key="10">
    <source>
        <dbReference type="EMBL" id="GEL96048.1"/>
    </source>
</evidence>
<dbReference type="InterPro" id="IPR005861">
    <property type="entry name" value="HisP_aminotrans"/>
</dbReference>
<dbReference type="GO" id="GO:0000105">
    <property type="term" value="P:L-histidine biosynthetic process"/>
    <property type="evidence" value="ECO:0007669"/>
    <property type="project" value="InterPro"/>
</dbReference>
<dbReference type="Proteomes" id="UP000321720">
    <property type="component" value="Unassembled WGS sequence"/>
</dbReference>
<dbReference type="EC" id="2.6.1.57" evidence="6"/>
<comment type="similarity">
    <text evidence="6">Belongs to the class-II pyridoxal-phosphate-dependent aminotransferase family.</text>
</comment>
<evidence type="ECO:0000313" key="11">
    <source>
        <dbReference type="Proteomes" id="UP000321720"/>
    </source>
</evidence>
<feature type="domain" description="Peptidoglycan binding-like" evidence="9">
    <location>
        <begin position="117"/>
        <end position="152"/>
    </location>
</feature>
<evidence type="ECO:0000256" key="6">
    <source>
        <dbReference type="HAMAP-Rule" id="MF_01513"/>
    </source>
</evidence>
<dbReference type="PANTHER" id="PTHR43643:SF3">
    <property type="entry name" value="HISTIDINOL-PHOSPHATE AMINOTRANSFERASE"/>
    <property type="match status" value="1"/>
</dbReference>
<dbReference type="InterPro" id="IPR002477">
    <property type="entry name" value="Peptidoglycan-bd-like"/>
</dbReference>
<dbReference type="InterPro" id="IPR036365">
    <property type="entry name" value="PGBD-like_sf"/>
</dbReference>
<dbReference type="InterPro" id="IPR001917">
    <property type="entry name" value="Aminotrans_II_pyridoxalP_BS"/>
</dbReference>
<accession>A0A511JDH1</accession>
<feature type="region of interest" description="Disordered" evidence="7">
    <location>
        <begin position="169"/>
        <end position="250"/>
    </location>
</feature>
<dbReference type="HAMAP" id="MF_01513">
    <property type="entry name" value="Phe_aminotrans_2"/>
    <property type="match status" value="1"/>
</dbReference>
<dbReference type="SUPFAM" id="SSF47090">
    <property type="entry name" value="PGBD-like"/>
    <property type="match status" value="1"/>
</dbReference>